<proteinExistence type="predicted"/>
<keyword evidence="2" id="KW-1185">Reference proteome</keyword>
<sequence>MLCLRGSSQGVRELNGWEIPSVRRAAYAAKVSLSPNVEAFSFKVFAVAEAASLSHVEGIHGSRLRRAVLDSTQKTFALNEASPRPTGLRPEAYPVEKFKCSHDQVVAGEASLSWNSWLECGS</sequence>
<dbReference type="AlphaFoldDB" id="A0AAV8V1P8"/>
<dbReference type="EMBL" id="JAMWBK010000002">
    <property type="protein sequence ID" value="KAJ8907343.1"/>
    <property type="molecule type" value="Genomic_DNA"/>
</dbReference>
<protein>
    <submittedName>
        <fullName evidence="1">Uncharacterized protein</fullName>
    </submittedName>
</protein>
<gene>
    <name evidence="1" type="ORF">NDN08_007457</name>
</gene>
<evidence type="ECO:0000313" key="2">
    <source>
        <dbReference type="Proteomes" id="UP001157974"/>
    </source>
</evidence>
<comment type="caution">
    <text evidence="1">The sequence shown here is derived from an EMBL/GenBank/DDBJ whole genome shotgun (WGS) entry which is preliminary data.</text>
</comment>
<reference evidence="1 2" key="1">
    <citation type="journal article" date="2023" name="Nat. Commun.">
        <title>Origin of minicircular mitochondrial genomes in red algae.</title>
        <authorList>
            <person name="Lee Y."/>
            <person name="Cho C.H."/>
            <person name="Lee Y.M."/>
            <person name="Park S.I."/>
            <person name="Yang J.H."/>
            <person name="West J.A."/>
            <person name="Bhattacharya D."/>
            <person name="Yoon H.S."/>
        </authorList>
    </citation>
    <scope>NUCLEOTIDE SEQUENCE [LARGE SCALE GENOMIC DNA]</scope>
    <source>
        <strain evidence="1 2">CCMP1338</strain>
        <tissue evidence="1">Whole cell</tissue>
    </source>
</reference>
<name>A0AAV8V1P8_9RHOD</name>
<accession>A0AAV8V1P8</accession>
<organism evidence="1 2">
    <name type="scientific">Rhodosorus marinus</name>
    <dbReference type="NCBI Taxonomy" id="101924"/>
    <lineage>
        <taxon>Eukaryota</taxon>
        <taxon>Rhodophyta</taxon>
        <taxon>Stylonematophyceae</taxon>
        <taxon>Stylonematales</taxon>
        <taxon>Stylonemataceae</taxon>
        <taxon>Rhodosorus</taxon>
    </lineage>
</organism>
<dbReference type="Proteomes" id="UP001157974">
    <property type="component" value="Unassembled WGS sequence"/>
</dbReference>
<evidence type="ECO:0000313" key="1">
    <source>
        <dbReference type="EMBL" id="KAJ8907343.1"/>
    </source>
</evidence>